<protein>
    <recommendedName>
        <fullName evidence="1">YetF C-terminal domain-containing protein</fullName>
    </recommendedName>
</protein>
<gene>
    <name evidence="2" type="ORF">BsIDN1_47960</name>
</gene>
<dbReference type="InterPro" id="IPR007353">
    <property type="entry name" value="DUF421"/>
</dbReference>
<dbReference type="Pfam" id="PF04239">
    <property type="entry name" value="DUF421"/>
    <property type="match status" value="1"/>
</dbReference>
<dbReference type="InterPro" id="IPR023090">
    <property type="entry name" value="UPF0702_alpha/beta_dom_sf"/>
</dbReference>
<reference evidence="2 3" key="1">
    <citation type="submission" date="2019-12" db="EMBL/GenBank/DDBJ databases">
        <title>Full genome sequence of a Bacillus safensis strain isolated from commercially available natto in Indonesia.</title>
        <authorList>
            <person name="Yoshida M."/>
            <person name="Uomi M."/>
            <person name="Waturangi D."/>
            <person name="Ekaputri J.J."/>
            <person name="Setiamarga D.H.E."/>
        </authorList>
    </citation>
    <scope>NUCLEOTIDE SEQUENCE [LARGE SCALE GENOMIC DNA]</scope>
    <source>
        <strain evidence="2 3">IDN1</strain>
    </source>
</reference>
<evidence type="ECO:0000259" key="1">
    <source>
        <dbReference type="Pfam" id="PF04239"/>
    </source>
</evidence>
<feature type="domain" description="YetF C-terminal" evidence="1">
    <location>
        <begin position="6"/>
        <end position="46"/>
    </location>
</feature>
<evidence type="ECO:0000313" key="2">
    <source>
        <dbReference type="EMBL" id="BBP91178.1"/>
    </source>
</evidence>
<dbReference type="AlphaFoldDB" id="A0A5S9MDW2"/>
<organism evidence="2 3">
    <name type="scientific">Bacillus safensis</name>
    <dbReference type="NCBI Taxonomy" id="561879"/>
    <lineage>
        <taxon>Bacteria</taxon>
        <taxon>Bacillati</taxon>
        <taxon>Bacillota</taxon>
        <taxon>Bacilli</taxon>
        <taxon>Bacillales</taxon>
        <taxon>Bacillaceae</taxon>
        <taxon>Bacillus</taxon>
    </lineage>
</organism>
<accession>A0A5S9MDW2</accession>
<proteinExistence type="predicted"/>
<evidence type="ECO:0000313" key="3">
    <source>
        <dbReference type="Proteomes" id="UP000464658"/>
    </source>
</evidence>
<dbReference type="Gene3D" id="3.30.240.20">
    <property type="entry name" value="bsu07140 like domains"/>
    <property type="match status" value="1"/>
</dbReference>
<sequence>MSKKKNKRKHAALELPLVADGVVQHDHLKQINQNEQWLKDELAKKEAIMISIKSLTAALIKKHFILI</sequence>
<dbReference type="Proteomes" id="UP000464658">
    <property type="component" value="Chromosome"/>
</dbReference>
<dbReference type="EMBL" id="AP021906">
    <property type="protein sequence ID" value="BBP91178.1"/>
    <property type="molecule type" value="Genomic_DNA"/>
</dbReference>
<name>A0A5S9MDW2_BACIA</name>